<dbReference type="Proteomes" id="UP001153269">
    <property type="component" value="Unassembled WGS sequence"/>
</dbReference>
<sequence length="100" mass="10860">MSRRKGQKTLDSFFFRSRGSTGGDDEAARSPPGQTESIASEPRLDDEAEPQLVSTDVSASDVSISDISTRNVGTIAASLHCYAVVNYDRRLEHLPMSPDT</sequence>
<feature type="region of interest" description="Disordered" evidence="1">
    <location>
        <begin position="1"/>
        <end position="60"/>
    </location>
</feature>
<dbReference type="EMBL" id="CADEAL010003970">
    <property type="protein sequence ID" value="CAB1448226.1"/>
    <property type="molecule type" value="Genomic_DNA"/>
</dbReference>
<dbReference type="AlphaFoldDB" id="A0A9N7VF94"/>
<keyword evidence="3" id="KW-1185">Reference proteome</keyword>
<protein>
    <submittedName>
        <fullName evidence="2">Uncharacterized protein</fullName>
    </submittedName>
</protein>
<comment type="caution">
    <text evidence="2">The sequence shown here is derived from an EMBL/GenBank/DDBJ whole genome shotgun (WGS) entry which is preliminary data.</text>
</comment>
<organism evidence="2 3">
    <name type="scientific">Pleuronectes platessa</name>
    <name type="common">European plaice</name>
    <dbReference type="NCBI Taxonomy" id="8262"/>
    <lineage>
        <taxon>Eukaryota</taxon>
        <taxon>Metazoa</taxon>
        <taxon>Chordata</taxon>
        <taxon>Craniata</taxon>
        <taxon>Vertebrata</taxon>
        <taxon>Euteleostomi</taxon>
        <taxon>Actinopterygii</taxon>
        <taxon>Neopterygii</taxon>
        <taxon>Teleostei</taxon>
        <taxon>Neoteleostei</taxon>
        <taxon>Acanthomorphata</taxon>
        <taxon>Carangaria</taxon>
        <taxon>Pleuronectiformes</taxon>
        <taxon>Pleuronectoidei</taxon>
        <taxon>Pleuronectidae</taxon>
        <taxon>Pleuronectes</taxon>
    </lineage>
</organism>
<evidence type="ECO:0000313" key="3">
    <source>
        <dbReference type="Proteomes" id="UP001153269"/>
    </source>
</evidence>
<name>A0A9N7VF94_PLEPL</name>
<reference evidence="2" key="1">
    <citation type="submission" date="2020-03" db="EMBL/GenBank/DDBJ databases">
        <authorList>
            <person name="Weist P."/>
        </authorList>
    </citation>
    <scope>NUCLEOTIDE SEQUENCE</scope>
</reference>
<proteinExistence type="predicted"/>
<accession>A0A9N7VF94</accession>
<evidence type="ECO:0000256" key="1">
    <source>
        <dbReference type="SAM" id="MobiDB-lite"/>
    </source>
</evidence>
<gene>
    <name evidence="2" type="ORF">PLEPLA_LOCUS35883</name>
</gene>
<evidence type="ECO:0000313" key="2">
    <source>
        <dbReference type="EMBL" id="CAB1448226.1"/>
    </source>
</evidence>